<feature type="transmembrane region" description="Helical" evidence="6">
    <location>
        <begin position="64"/>
        <end position="82"/>
    </location>
</feature>
<evidence type="ECO:0000313" key="9">
    <source>
        <dbReference type="Proteomes" id="UP001159364"/>
    </source>
</evidence>
<comment type="subcellular location">
    <subcellularLocation>
        <location evidence="1">Membrane</location>
        <topology evidence="1">Multi-pass membrane protein</topology>
    </subcellularLocation>
</comment>
<evidence type="ECO:0000256" key="1">
    <source>
        <dbReference type="ARBA" id="ARBA00004141"/>
    </source>
</evidence>
<evidence type="ECO:0000256" key="3">
    <source>
        <dbReference type="ARBA" id="ARBA00022692"/>
    </source>
</evidence>
<organism evidence="8 9">
    <name type="scientific">Erythroxylum novogranatense</name>
    <dbReference type="NCBI Taxonomy" id="1862640"/>
    <lineage>
        <taxon>Eukaryota</taxon>
        <taxon>Viridiplantae</taxon>
        <taxon>Streptophyta</taxon>
        <taxon>Embryophyta</taxon>
        <taxon>Tracheophyta</taxon>
        <taxon>Spermatophyta</taxon>
        <taxon>Magnoliopsida</taxon>
        <taxon>eudicotyledons</taxon>
        <taxon>Gunneridae</taxon>
        <taxon>Pentapetalae</taxon>
        <taxon>rosids</taxon>
        <taxon>fabids</taxon>
        <taxon>Malpighiales</taxon>
        <taxon>Erythroxylaceae</taxon>
        <taxon>Erythroxylum</taxon>
    </lineage>
</organism>
<comment type="similarity">
    <text evidence="2">Belongs to the steroid 5-alpha reductase family.</text>
</comment>
<feature type="transmembrane region" description="Helical" evidence="6">
    <location>
        <begin position="194"/>
        <end position="215"/>
    </location>
</feature>
<keyword evidence="5 6" id="KW-0472">Membrane</keyword>
<dbReference type="InterPro" id="IPR001104">
    <property type="entry name" value="3-oxo-5_a-steroid_4-DH_C"/>
</dbReference>
<dbReference type="AlphaFoldDB" id="A0AAV8SWQ1"/>
<proteinExistence type="inferred from homology"/>
<name>A0AAV8SWQ1_9ROSI</name>
<keyword evidence="9" id="KW-1185">Reference proteome</keyword>
<feature type="transmembrane region" description="Helical" evidence="6">
    <location>
        <begin position="119"/>
        <end position="143"/>
    </location>
</feature>
<evidence type="ECO:0000256" key="6">
    <source>
        <dbReference type="SAM" id="Phobius"/>
    </source>
</evidence>
<dbReference type="GO" id="GO:0016020">
    <property type="term" value="C:membrane"/>
    <property type="evidence" value="ECO:0007669"/>
    <property type="project" value="UniProtKB-SubCell"/>
</dbReference>
<gene>
    <name evidence="8" type="ORF">K2173_025130</name>
</gene>
<keyword evidence="4 6" id="KW-1133">Transmembrane helix</keyword>
<evidence type="ECO:0000256" key="5">
    <source>
        <dbReference type="ARBA" id="ARBA00023136"/>
    </source>
</evidence>
<feature type="transmembrane region" description="Helical" evidence="6">
    <location>
        <begin position="221"/>
        <end position="240"/>
    </location>
</feature>
<sequence length="264" mass="29916">MAWLILFAPPPSIYVTVMTVVSAVSLANAGWSEVRGKHLQYSKFWNSNKKQLLNCQLSSRTGMLLIYSPAFLVGAASFWLLHAAESGSLRFMLVKSVLTIHFLKRILEVLLVHKYSGRVMVDSLILISLSYGLSTATMIYAQQLTQGFAEPPIDLMYPGMVLFLVGITVNFYHHCLLSKLRSNRDKEYKLPKGGLFGLVVCPHYLFEIIGFWGVAFVSQTLYAFSFATATTLYLIGRSYATRRWYLSKFEDFPKHIKALLPFLF</sequence>
<accession>A0AAV8SWQ1</accession>
<dbReference type="PANTHER" id="PTHR10556:SF35">
    <property type="entry name" value="3-OXO-5-ALPHA-STEROID 4-DEHYDROGENASE FAMILY PROTEIN"/>
    <property type="match status" value="1"/>
</dbReference>
<dbReference type="GO" id="GO:0006629">
    <property type="term" value="P:lipid metabolic process"/>
    <property type="evidence" value="ECO:0007669"/>
    <property type="project" value="InterPro"/>
</dbReference>
<dbReference type="PANTHER" id="PTHR10556">
    <property type="entry name" value="3-OXO-5-ALPHA-STEROID 4-DEHYDROGENASE"/>
    <property type="match status" value="1"/>
</dbReference>
<feature type="domain" description="3-oxo-5-alpha-steroid 4-dehydrogenase C-terminal" evidence="7">
    <location>
        <begin position="156"/>
        <end position="264"/>
    </location>
</feature>
<evidence type="ECO:0000259" key="7">
    <source>
        <dbReference type="Pfam" id="PF02544"/>
    </source>
</evidence>
<dbReference type="PROSITE" id="PS50244">
    <property type="entry name" value="S5A_REDUCTASE"/>
    <property type="match status" value="1"/>
</dbReference>
<protein>
    <recommendedName>
        <fullName evidence="7">3-oxo-5-alpha-steroid 4-dehydrogenase C-terminal domain-containing protein</fullName>
    </recommendedName>
</protein>
<evidence type="ECO:0000256" key="4">
    <source>
        <dbReference type="ARBA" id="ARBA00022989"/>
    </source>
</evidence>
<dbReference type="GO" id="GO:0016627">
    <property type="term" value="F:oxidoreductase activity, acting on the CH-CH group of donors"/>
    <property type="evidence" value="ECO:0007669"/>
    <property type="project" value="InterPro"/>
</dbReference>
<dbReference type="Pfam" id="PF02544">
    <property type="entry name" value="Steroid_dh"/>
    <property type="match status" value="1"/>
</dbReference>
<comment type="caution">
    <text evidence="8">The sequence shown here is derived from an EMBL/GenBank/DDBJ whole genome shotgun (WGS) entry which is preliminary data.</text>
</comment>
<keyword evidence="3 6" id="KW-0812">Transmembrane</keyword>
<dbReference type="Gene3D" id="1.20.120.1630">
    <property type="match status" value="1"/>
</dbReference>
<feature type="transmembrane region" description="Helical" evidence="6">
    <location>
        <begin position="155"/>
        <end position="173"/>
    </location>
</feature>
<dbReference type="EMBL" id="JAIWQS010000009">
    <property type="protein sequence ID" value="KAJ8756318.1"/>
    <property type="molecule type" value="Genomic_DNA"/>
</dbReference>
<reference evidence="8 9" key="1">
    <citation type="submission" date="2021-09" db="EMBL/GenBank/DDBJ databases">
        <title>Genomic insights and catalytic innovation underlie evolution of tropane alkaloids biosynthesis.</title>
        <authorList>
            <person name="Wang Y.-J."/>
            <person name="Tian T."/>
            <person name="Huang J.-P."/>
            <person name="Huang S.-X."/>
        </authorList>
    </citation>
    <scope>NUCLEOTIDE SEQUENCE [LARGE SCALE GENOMIC DNA]</scope>
    <source>
        <strain evidence="8">KIB-2018</strain>
        <tissue evidence="8">Leaf</tissue>
    </source>
</reference>
<dbReference type="FunFam" id="1.20.120.1630:FF:000017">
    <property type="entry name" value="3-oxo-5-alpha-steroid 4-dehydrogenase family protein"/>
    <property type="match status" value="1"/>
</dbReference>
<feature type="transmembrane region" description="Helical" evidence="6">
    <location>
        <begin position="12"/>
        <end position="31"/>
    </location>
</feature>
<evidence type="ECO:0000313" key="8">
    <source>
        <dbReference type="EMBL" id="KAJ8756318.1"/>
    </source>
</evidence>
<dbReference type="InterPro" id="IPR039357">
    <property type="entry name" value="SRD5A/TECR"/>
</dbReference>
<dbReference type="Proteomes" id="UP001159364">
    <property type="component" value="Linkage Group LG09"/>
</dbReference>
<evidence type="ECO:0000256" key="2">
    <source>
        <dbReference type="ARBA" id="ARBA00007742"/>
    </source>
</evidence>